<dbReference type="Proteomes" id="UP000046680">
    <property type="component" value="Unassembled WGS sequence"/>
</dbReference>
<sequence length="60" mass="6389">MQPGDGVQQHDPVSGQQAMRQAEERVVALVTEMFESTDADDAVDGLVKLFPAGQQNAFGA</sequence>
<feature type="region of interest" description="Disordered" evidence="1">
    <location>
        <begin position="1"/>
        <end position="22"/>
    </location>
</feature>
<protein>
    <submittedName>
        <fullName evidence="2">Uncharacterized protein</fullName>
    </submittedName>
</protein>
<reference evidence="2 3" key="1">
    <citation type="submission" date="2015-03" db="EMBL/GenBank/DDBJ databases">
        <authorList>
            <consortium name="Pathogen Informatics"/>
        </authorList>
    </citation>
    <scope>NUCLEOTIDE SEQUENCE [LARGE SCALE GENOMIC DNA]</scope>
    <source>
        <strain evidence="2 3">C09601061</strain>
    </source>
</reference>
<dbReference type="EMBL" id="CGCX01000863">
    <property type="protein sequence ID" value="CFR84718.1"/>
    <property type="molecule type" value="Genomic_DNA"/>
</dbReference>
<evidence type="ECO:0000313" key="3">
    <source>
        <dbReference type="Proteomes" id="UP000046680"/>
    </source>
</evidence>
<evidence type="ECO:0000256" key="1">
    <source>
        <dbReference type="SAM" id="MobiDB-lite"/>
    </source>
</evidence>
<accession>A0A654U1Y4</accession>
<dbReference type="AlphaFoldDB" id="A0A654U1Y4"/>
<name>A0A654U1Y4_MYCTX</name>
<organism evidence="2 3">
    <name type="scientific">Mycobacterium tuberculosis</name>
    <dbReference type="NCBI Taxonomy" id="1773"/>
    <lineage>
        <taxon>Bacteria</taxon>
        <taxon>Bacillati</taxon>
        <taxon>Actinomycetota</taxon>
        <taxon>Actinomycetes</taxon>
        <taxon>Mycobacteriales</taxon>
        <taxon>Mycobacteriaceae</taxon>
        <taxon>Mycobacterium</taxon>
        <taxon>Mycobacterium tuberculosis complex</taxon>
    </lineage>
</organism>
<gene>
    <name evidence="2" type="ORF">ERS007657_02303</name>
</gene>
<evidence type="ECO:0000313" key="2">
    <source>
        <dbReference type="EMBL" id="CFR84718.1"/>
    </source>
</evidence>
<proteinExistence type="predicted"/>